<accession>A0A9P5S0H0</accession>
<evidence type="ECO:0000313" key="2">
    <source>
        <dbReference type="EMBL" id="KAF9149796.1"/>
    </source>
</evidence>
<proteinExistence type="predicted"/>
<evidence type="ECO:0008006" key="4">
    <source>
        <dbReference type="Google" id="ProtNLM"/>
    </source>
</evidence>
<dbReference type="AlphaFoldDB" id="A0A9P5S0H0"/>
<protein>
    <recommendedName>
        <fullName evidence="4">F-box domain-containing protein</fullName>
    </recommendedName>
</protein>
<dbReference type="Gene3D" id="3.80.10.10">
    <property type="entry name" value="Ribonuclease Inhibitor"/>
    <property type="match status" value="2"/>
</dbReference>
<keyword evidence="1" id="KW-0732">Signal</keyword>
<comment type="caution">
    <text evidence="2">The sequence shown here is derived from an EMBL/GenBank/DDBJ whole genome shotgun (WGS) entry which is preliminary data.</text>
</comment>
<dbReference type="SUPFAM" id="SSF52047">
    <property type="entry name" value="RNI-like"/>
    <property type="match status" value="1"/>
</dbReference>
<sequence>MSDACKRFFDISELFVLLLAFLEQKDVASLARTNREMHSLCTPSLYNELRCVKGQAGGSREFRIFESLAALHALARSIQHVRMLDIGPTELAYYYNCVLAFEKEEPHSQTTDVPVLTRPAWLPPADVHSCQMVSLPSMTRLSHFNMTTGSIGKKSYSVPSVKDLRARLPQTCWLISQNPGLTSLTLSGVPFREWHGRILAETLVGLSKLETLTLNIHCRHHYWLEIWQQLFFCLPLSIRKFSINFTENGRAWRFDSVAAAGISRGNWYLKDVTSEIARREEPLIHLQELSFHGMRGSYWENTVDIAAMLAHCPNIKKFDTYLEIWNHSLDDEAVGQLIAEMCPKIESLVYGLNKRQKQNLLPFKIMEALPAQQVVNVEFRVGSFRIDMSVMNWAIRRHSTTLRELRFQKDNDVFTIISASTVLEECCQLEVLQMPCTHTGGFYGTLYDVLAHPWACTKLKQLTLAISDCELPVEPEVLRFYLRPTPITLTEIETEHLFQLENLYRRIGSLKELQELDLRMVPLKQGGKVDVEMMEDNRLSFPAMLNLQHLRMGMPGYLDLLSGLSKLEVLQGSIRADSEETRRTIEISETNWVHRHWPSLRHAGFFAKREDISMPFMELESRYRLDGVSIQLFC</sequence>
<keyword evidence="3" id="KW-1185">Reference proteome</keyword>
<name>A0A9P5S0H0_9FUNG</name>
<dbReference type="EMBL" id="JAAAUQ010000486">
    <property type="protein sequence ID" value="KAF9149796.1"/>
    <property type="molecule type" value="Genomic_DNA"/>
</dbReference>
<feature type="signal peptide" evidence="1">
    <location>
        <begin position="1"/>
        <end position="24"/>
    </location>
</feature>
<dbReference type="Proteomes" id="UP000748756">
    <property type="component" value="Unassembled WGS sequence"/>
</dbReference>
<feature type="chain" id="PRO_5040432335" description="F-box domain-containing protein" evidence="1">
    <location>
        <begin position="25"/>
        <end position="634"/>
    </location>
</feature>
<dbReference type="InterPro" id="IPR032675">
    <property type="entry name" value="LRR_dom_sf"/>
</dbReference>
<gene>
    <name evidence="2" type="ORF">BG015_008375</name>
</gene>
<reference evidence="2" key="1">
    <citation type="journal article" date="2020" name="Fungal Divers.">
        <title>Resolving the Mortierellaceae phylogeny through synthesis of multi-gene phylogenetics and phylogenomics.</title>
        <authorList>
            <person name="Vandepol N."/>
            <person name="Liber J."/>
            <person name="Desiro A."/>
            <person name="Na H."/>
            <person name="Kennedy M."/>
            <person name="Barry K."/>
            <person name="Grigoriev I.V."/>
            <person name="Miller A.N."/>
            <person name="O'Donnell K."/>
            <person name="Stajich J.E."/>
            <person name="Bonito G."/>
        </authorList>
    </citation>
    <scope>NUCLEOTIDE SEQUENCE</scope>
    <source>
        <strain evidence="2">NRRL 6426</strain>
    </source>
</reference>
<evidence type="ECO:0000256" key="1">
    <source>
        <dbReference type="SAM" id="SignalP"/>
    </source>
</evidence>
<evidence type="ECO:0000313" key="3">
    <source>
        <dbReference type="Proteomes" id="UP000748756"/>
    </source>
</evidence>
<organism evidence="2 3">
    <name type="scientific">Linnemannia schmuckeri</name>
    <dbReference type="NCBI Taxonomy" id="64567"/>
    <lineage>
        <taxon>Eukaryota</taxon>
        <taxon>Fungi</taxon>
        <taxon>Fungi incertae sedis</taxon>
        <taxon>Mucoromycota</taxon>
        <taxon>Mortierellomycotina</taxon>
        <taxon>Mortierellomycetes</taxon>
        <taxon>Mortierellales</taxon>
        <taxon>Mortierellaceae</taxon>
        <taxon>Linnemannia</taxon>
    </lineage>
</organism>
<dbReference type="OrthoDB" id="2406425at2759"/>